<proteinExistence type="predicted"/>
<dbReference type="RefSeq" id="WP_182492288.1">
    <property type="nucleotide sequence ID" value="NZ_JACJIS010000001.1"/>
</dbReference>
<comment type="caution">
    <text evidence="1">The sequence shown here is derived from an EMBL/GenBank/DDBJ whole genome shotgun (WGS) entry which is preliminary data.</text>
</comment>
<dbReference type="Proteomes" id="UP000555003">
    <property type="component" value="Unassembled WGS sequence"/>
</dbReference>
<protein>
    <submittedName>
        <fullName evidence="1">Metal-dependent HD superfamily phosphohydrolase</fullName>
    </submittedName>
</protein>
<organism evidence="1 2">
    <name type="scientific">Flavobacterium gossypii</name>
    <dbReference type="NCBI Taxonomy" id="1646119"/>
    <lineage>
        <taxon>Bacteria</taxon>
        <taxon>Pseudomonadati</taxon>
        <taxon>Bacteroidota</taxon>
        <taxon>Flavobacteriia</taxon>
        <taxon>Flavobacteriales</taxon>
        <taxon>Flavobacteriaceae</taxon>
        <taxon>Flavobacterium</taxon>
    </lineage>
</organism>
<dbReference type="PANTHER" id="PTHR21174">
    <property type="match status" value="1"/>
</dbReference>
<evidence type="ECO:0000313" key="2">
    <source>
        <dbReference type="Proteomes" id="UP000555003"/>
    </source>
</evidence>
<sequence length="205" mass="24729">MLQQNFNSLFQKYNQDFSLQEKLWLEIKKNHSSKKRNYHNLSHLENLFEELIPIKEEFEDWDTVQFSIYYHDIVYKTTRSDNEEKSAQLAVERLGQISYPEDNVQKCKRQILATKLHAVADPDTNLFTDADLSILGKSWEVYATYYQQIRKEYSIYPDFMYTNGRKKALQHFLDMEYIFKTSYFQNKYESQARRNLEKELQILGK</sequence>
<reference evidence="1 2" key="1">
    <citation type="submission" date="2020-08" db="EMBL/GenBank/DDBJ databases">
        <title>Genomic Encyclopedia of Type Strains, Phase IV (KMG-IV): sequencing the most valuable type-strain genomes for metagenomic binning, comparative biology and taxonomic classification.</title>
        <authorList>
            <person name="Goeker M."/>
        </authorList>
    </citation>
    <scope>NUCLEOTIDE SEQUENCE [LARGE SCALE GENOMIC DNA]</scope>
    <source>
        <strain evidence="1 2">DSM 100397</strain>
    </source>
</reference>
<keyword evidence="2" id="KW-1185">Reference proteome</keyword>
<dbReference type="InterPro" id="IPR009218">
    <property type="entry name" value="HD_phosphohydro"/>
</dbReference>
<gene>
    <name evidence="1" type="ORF">GGR22_000303</name>
</gene>
<name>A0ABR6DKH0_9FLAO</name>
<dbReference type="PANTHER" id="PTHR21174:SF0">
    <property type="entry name" value="HD PHOSPHOHYDROLASE FAMILY PROTEIN-RELATED"/>
    <property type="match status" value="1"/>
</dbReference>
<accession>A0ABR6DKH0</accession>
<dbReference type="SUPFAM" id="SSF109604">
    <property type="entry name" value="HD-domain/PDEase-like"/>
    <property type="match status" value="1"/>
</dbReference>
<dbReference type="EMBL" id="JACJIS010000001">
    <property type="protein sequence ID" value="MBA9072177.1"/>
    <property type="molecule type" value="Genomic_DNA"/>
</dbReference>
<dbReference type="Gene3D" id="1.10.3210.10">
    <property type="entry name" value="Hypothetical protein af1432"/>
    <property type="match status" value="1"/>
</dbReference>
<dbReference type="PIRSF" id="PIRSF035170">
    <property type="entry name" value="HD_phosphohydro"/>
    <property type="match status" value="1"/>
</dbReference>
<evidence type="ECO:0000313" key="1">
    <source>
        <dbReference type="EMBL" id="MBA9072177.1"/>
    </source>
</evidence>